<proteinExistence type="predicted"/>
<reference evidence="1 2" key="1">
    <citation type="submission" date="2019-06" db="EMBL/GenBank/DDBJ databases">
        <title>Lysobacter alkalisoli sp. nov. isolated from saline-alkali soil.</title>
        <authorList>
            <person name="Sun J.-Q."/>
            <person name="Xu L."/>
        </authorList>
    </citation>
    <scope>NUCLEOTIDE SEQUENCE [LARGE SCALE GENOMIC DNA]</scope>
    <source>
        <strain evidence="1 2">SJ-36</strain>
    </source>
</reference>
<organism evidence="1 2">
    <name type="scientific">Marilutibacter alkalisoli</name>
    <dbReference type="NCBI Taxonomy" id="2591633"/>
    <lineage>
        <taxon>Bacteria</taxon>
        <taxon>Pseudomonadati</taxon>
        <taxon>Pseudomonadota</taxon>
        <taxon>Gammaproteobacteria</taxon>
        <taxon>Lysobacterales</taxon>
        <taxon>Lysobacteraceae</taxon>
        <taxon>Marilutibacter</taxon>
    </lineage>
</organism>
<name>A0A514BY39_9GAMM</name>
<protein>
    <recommendedName>
        <fullName evidence="3">Lipoprotein</fullName>
    </recommendedName>
</protein>
<keyword evidence="2" id="KW-1185">Reference proteome</keyword>
<dbReference type="EMBL" id="CP041242">
    <property type="protein sequence ID" value="QDH71909.1"/>
    <property type="molecule type" value="Genomic_DNA"/>
</dbReference>
<dbReference type="KEGG" id="lyj:FKV23_15245"/>
<evidence type="ECO:0008006" key="3">
    <source>
        <dbReference type="Google" id="ProtNLM"/>
    </source>
</evidence>
<dbReference type="AlphaFoldDB" id="A0A514BY39"/>
<accession>A0A514BY39</accession>
<sequence length="71" mass="7580">MHLPYWPIAILLALLAACQPQPPEKERPPVPKTAGATELRDAIQAPLDKARAAEQAVQDAAKAREAAIDGD</sequence>
<gene>
    <name evidence="1" type="ORF">FKV23_15245</name>
</gene>
<evidence type="ECO:0000313" key="2">
    <source>
        <dbReference type="Proteomes" id="UP000317199"/>
    </source>
</evidence>
<dbReference type="Proteomes" id="UP000317199">
    <property type="component" value="Chromosome"/>
</dbReference>
<evidence type="ECO:0000313" key="1">
    <source>
        <dbReference type="EMBL" id="QDH71909.1"/>
    </source>
</evidence>